<dbReference type="PANTHER" id="PTHR22916">
    <property type="entry name" value="GLYCOSYLTRANSFERASE"/>
    <property type="match status" value="1"/>
</dbReference>
<evidence type="ECO:0000259" key="1">
    <source>
        <dbReference type="Pfam" id="PF00535"/>
    </source>
</evidence>
<dbReference type="InterPro" id="IPR029044">
    <property type="entry name" value="Nucleotide-diphossugar_trans"/>
</dbReference>
<evidence type="ECO:0000313" key="4">
    <source>
        <dbReference type="Proteomes" id="UP000217881"/>
    </source>
</evidence>
<dbReference type="Pfam" id="PF22181">
    <property type="entry name" value="TarS_linker"/>
    <property type="match status" value="1"/>
</dbReference>
<dbReference type="AlphaFoldDB" id="A0A2A3ZRA4"/>
<dbReference type="EMBL" id="NRHA01000011">
    <property type="protein sequence ID" value="PCC54068.1"/>
    <property type="molecule type" value="Genomic_DNA"/>
</dbReference>
<feature type="domain" description="TarS/TarP linker" evidence="2">
    <location>
        <begin position="222"/>
        <end position="320"/>
    </location>
</feature>
<reference evidence="3 4" key="1">
    <citation type="journal article" date="2017" name="Elife">
        <title>Extensive horizontal gene transfer in cheese-associated bacteria.</title>
        <authorList>
            <person name="Bonham K.S."/>
            <person name="Wolfe B.E."/>
            <person name="Dutton R.J."/>
        </authorList>
    </citation>
    <scope>NUCLEOTIDE SEQUENCE [LARGE SCALE GENOMIC DNA]</scope>
    <source>
        <strain evidence="3 4">738_8</strain>
    </source>
</reference>
<name>A0A2A3ZRA4_BREAU</name>
<proteinExistence type="predicted"/>
<dbReference type="CDD" id="cd00761">
    <property type="entry name" value="Glyco_tranf_GTA_type"/>
    <property type="match status" value="1"/>
</dbReference>
<dbReference type="Gene3D" id="3.90.550.10">
    <property type="entry name" value="Spore Coat Polysaccharide Biosynthesis Protein SpsA, Chain A"/>
    <property type="match status" value="1"/>
</dbReference>
<dbReference type="InterPro" id="IPR054028">
    <property type="entry name" value="TarS/TarP_linker"/>
</dbReference>
<dbReference type="RefSeq" id="WP_096146414.1">
    <property type="nucleotide sequence ID" value="NZ_NRHA01000011.1"/>
</dbReference>
<sequence>MSNRIRVSVVVPVYNAEPYLPAFLKSFATQTLSADDVELVVVNDGSTDGSGAILEDFSRQCSNVSVIHQENSGWAGSPRNVGMNAARGTYVFFADSDDKFGGPEALERLVDFADEYQCDVVVPRMVPKGQRVYPQWRYKTTQVDADLVTCFTTLTPQKLFRRSFMNRENIRFPEGKVRLEDGQLLSRAYLLASRVSILTGYEFYHLIHHNDGKHLSSTPKDPANYIGSVSVMSENVEKYCADEDTGDRIINEIYYRKVLNNFAKSKLVNYSEKKLEKWLVNQQRFVDRFINDRRYSKMGEVSKKRTDLVRAGDMGAIVEYSRAGSVDFTFSNAQSNRGSLTLVGELTGPTDTICLPSLVIEQRGEESIASRLPFAREGRGVSVTIPKTVLPAQNTTQRYDLFLSPGNEHPKKRTRGPKRPFVVEFLDERRLLLYSTKQGNLSIEIKKGLSVGQRAKRRVKRMLRR</sequence>
<evidence type="ECO:0000313" key="3">
    <source>
        <dbReference type="EMBL" id="PCC54068.1"/>
    </source>
</evidence>
<gene>
    <name evidence="3" type="ORF">CIK59_09930</name>
</gene>
<dbReference type="PANTHER" id="PTHR22916:SF3">
    <property type="entry name" value="UDP-GLCNAC:BETAGAL BETA-1,3-N-ACETYLGLUCOSAMINYLTRANSFERASE-LIKE PROTEIN 1"/>
    <property type="match status" value="1"/>
</dbReference>
<evidence type="ECO:0000259" key="2">
    <source>
        <dbReference type="Pfam" id="PF22181"/>
    </source>
</evidence>
<protein>
    <submittedName>
        <fullName evidence="3">Uncharacterized protein</fullName>
    </submittedName>
</protein>
<dbReference type="Pfam" id="PF00535">
    <property type="entry name" value="Glycos_transf_2"/>
    <property type="match status" value="1"/>
</dbReference>
<dbReference type="SUPFAM" id="SSF53448">
    <property type="entry name" value="Nucleotide-diphospho-sugar transferases"/>
    <property type="match status" value="1"/>
</dbReference>
<feature type="domain" description="Glycosyltransferase 2-like" evidence="1">
    <location>
        <begin position="8"/>
        <end position="164"/>
    </location>
</feature>
<dbReference type="Proteomes" id="UP000217881">
    <property type="component" value="Unassembled WGS sequence"/>
</dbReference>
<dbReference type="InterPro" id="IPR001173">
    <property type="entry name" value="Glyco_trans_2-like"/>
</dbReference>
<organism evidence="3 4">
    <name type="scientific">Brevibacterium aurantiacum</name>
    <dbReference type="NCBI Taxonomy" id="273384"/>
    <lineage>
        <taxon>Bacteria</taxon>
        <taxon>Bacillati</taxon>
        <taxon>Actinomycetota</taxon>
        <taxon>Actinomycetes</taxon>
        <taxon>Micrococcales</taxon>
        <taxon>Brevibacteriaceae</taxon>
        <taxon>Brevibacterium</taxon>
    </lineage>
</organism>
<comment type="caution">
    <text evidence="3">The sequence shown here is derived from an EMBL/GenBank/DDBJ whole genome shotgun (WGS) entry which is preliminary data.</text>
</comment>
<accession>A0A2A3ZRA4</accession>
<dbReference type="GO" id="GO:0016758">
    <property type="term" value="F:hexosyltransferase activity"/>
    <property type="evidence" value="ECO:0007669"/>
    <property type="project" value="UniProtKB-ARBA"/>
</dbReference>